<name>A0A176QE18_9MICO</name>
<evidence type="ECO:0000313" key="2">
    <source>
        <dbReference type="EMBL" id="QFQ29827.1"/>
    </source>
</evidence>
<dbReference type="Proteomes" id="UP000076976">
    <property type="component" value="Unassembled WGS sequence"/>
</dbReference>
<dbReference type="InterPro" id="IPR053977">
    <property type="entry name" value="Rv2466c-like"/>
</dbReference>
<organism evidence="1 3">
    <name type="scientific">Janibacter melonis</name>
    <dbReference type="NCBI Taxonomy" id="262209"/>
    <lineage>
        <taxon>Bacteria</taxon>
        <taxon>Bacillati</taxon>
        <taxon>Actinomycetota</taxon>
        <taxon>Actinomycetes</taxon>
        <taxon>Micrococcales</taxon>
        <taxon>Intrasporangiaceae</taxon>
        <taxon>Janibacter</taxon>
    </lineage>
</organism>
<sequence length="202" mass="22337">MATESVDFYFDPACPWAWMASRWMMEVEQVRDVDVHWRQMSLWALNEGRDIPEGYREFQERIHGMSRVLAKALDAHGDEVAKPLYDALGERIHHQGRSDFDAITAEALEQVGLPASLLDAAQDESLDDVLRAKKQAVSELVGDDVGTPTITVAGSSFFGPVVSPAPKGEAAGRLWDGCVAVAGTDGFFELKRSRTRDPIFDV</sequence>
<dbReference type="GeneID" id="59160506"/>
<reference evidence="2" key="3">
    <citation type="submission" date="2019-11" db="EMBL/GenBank/DDBJ databases">
        <authorList>
            <person name="Zhao Q."/>
        </authorList>
    </citation>
    <scope>NUCLEOTIDE SEQUENCE</scope>
    <source>
        <strain evidence="2">M714</strain>
    </source>
</reference>
<dbReference type="STRING" id="262209.AWH69_07855"/>
<dbReference type="AlphaFoldDB" id="A0A176QE18"/>
<reference evidence="1 3" key="1">
    <citation type="submission" date="2016-01" db="EMBL/GenBank/DDBJ databases">
        <title>Janibacter melonis strain CD11_4 genome sequencing and assembly.</title>
        <authorList>
            <person name="Nair G.R."/>
            <person name="Kaur G."/>
            <person name="Chander A.M."/>
            <person name="Mayilraj S."/>
        </authorList>
    </citation>
    <scope>NUCLEOTIDE SEQUENCE [LARGE SCALE GENOMIC DNA]</scope>
    <source>
        <strain evidence="1 3">CD11-4</strain>
    </source>
</reference>
<evidence type="ECO:0000313" key="4">
    <source>
        <dbReference type="Proteomes" id="UP000271708"/>
    </source>
</evidence>
<gene>
    <name evidence="1" type="ORF">AWH69_07855</name>
    <name evidence="2" type="ORF">EEW87_004990</name>
</gene>
<dbReference type="InterPro" id="IPR036249">
    <property type="entry name" value="Thioredoxin-like_sf"/>
</dbReference>
<dbReference type="EMBL" id="LQZG01000002">
    <property type="protein sequence ID" value="OAB87924.1"/>
    <property type="molecule type" value="Genomic_DNA"/>
</dbReference>
<reference evidence="2 4" key="2">
    <citation type="submission" date="2019-09" db="EMBL/GenBank/DDBJ databases">
        <title>Complete Genome Sequence of Janibacter melonis M714 with both human health impact and industrial applications.</title>
        <authorList>
            <person name="Jin M."/>
            <person name="Zhao Q.R."/>
        </authorList>
    </citation>
    <scope>NUCLEOTIDE SEQUENCE [LARGE SCALE GENOMIC DNA]</scope>
    <source>
        <strain evidence="2 4">M714</strain>
    </source>
</reference>
<dbReference type="OrthoDB" id="4125991at2"/>
<dbReference type="Proteomes" id="UP000271708">
    <property type="component" value="Chromosome"/>
</dbReference>
<protein>
    <submittedName>
        <fullName evidence="1">Disulfide bond formation protein DsbA</fullName>
    </submittedName>
</protein>
<dbReference type="EMBL" id="CP044548">
    <property type="protein sequence ID" value="QFQ29827.1"/>
    <property type="molecule type" value="Genomic_DNA"/>
</dbReference>
<dbReference type="RefSeq" id="WP_068273785.1">
    <property type="nucleotide sequence ID" value="NZ_CAJFZZ010000031.1"/>
</dbReference>
<evidence type="ECO:0000313" key="1">
    <source>
        <dbReference type="EMBL" id="OAB87924.1"/>
    </source>
</evidence>
<dbReference type="SUPFAM" id="SSF52833">
    <property type="entry name" value="Thioredoxin-like"/>
    <property type="match status" value="1"/>
</dbReference>
<accession>A0A176QE18</accession>
<proteinExistence type="predicted"/>
<dbReference type="KEGG" id="jme:EEW87_004990"/>
<dbReference type="Gene3D" id="3.40.30.10">
    <property type="entry name" value="Glutaredoxin"/>
    <property type="match status" value="1"/>
</dbReference>
<evidence type="ECO:0000313" key="3">
    <source>
        <dbReference type="Proteomes" id="UP000076976"/>
    </source>
</evidence>
<keyword evidence="3" id="KW-1185">Reference proteome</keyword>
<dbReference type="Pfam" id="PF22234">
    <property type="entry name" value="Rv2466c-like"/>
    <property type="match status" value="1"/>
</dbReference>